<gene>
    <name evidence="3" type="ORF">CU098_003045</name>
</gene>
<dbReference type="GO" id="GO:0000460">
    <property type="term" value="P:maturation of 5.8S rRNA"/>
    <property type="evidence" value="ECO:0007669"/>
    <property type="project" value="TreeGrafter"/>
</dbReference>
<dbReference type="EMBL" id="PJQM01002860">
    <property type="protein sequence ID" value="RCH92316.1"/>
    <property type="molecule type" value="Genomic_DNA"/>
</dbReference>
<dbReference type="STRING" id="4846.A0A367JQY6"/>
<feature type="compositionally biased region" description="Basic residues" evidence="2">
    <location>
        <begin position="1"/>
        <end position="11"/>
    </location>
</feature>
<comment type="caution">
    <text evidence="3">The sequence shown here is derived from an EMBL/GenBank/DDBJ whole genome shotgun (WGS) entry which is preliminary data.</text>
</comment>
<evidence type="ECO:0000256" key="2">
    <source>
        <dbReference type="SAM" id="MobiDB-lite"/>
    </source>
</evidence>
<dbReference type="GO" id="GO:0030687">
    <property type="term" value="C:preribosome, large subunit precursor"/>
    <property type="evidence" value="ECO:0007669"/>
    <property type="project" value="TreeGrafter"/>
</dbReference>
<proteinExistence type="inferred from homology"/>
<name>A0A367JQY6_RHIST</name>
<feature type="compositionally biased region" description="Acidic residues" evidence="2">
    <location>
        <begin position="16"/>
        <end position="70"/>
    </location>
</feature>
<dbReference type="OrthoDB" id="20949at2759"/>
<accession>A0A367JQY6</accession>
<protein>
    <recommendedName>
        <fullName evidence="5">Rrp15p-domain-containing protein</fullName>
    </recommendedName>
</protein>
<keyword evidence="4" id="KW-1185">Reference proteome</keyword>
<evidence type="ECO:0000256" key="1">
    <source>
        <dbReference type="ARBA" id="ARBA00007462"/>
    </source>
</evidence>
<dbReference type="PANTHER" id="PTHR13245">
    <property type="entry name" value="RRP15-LIKE PROTEIN"/>
    <property type="match status" value="1"/>
</dbReference>
<organism evidence="3 4">
    <name type="scientific">Rhizopus stolonifer</name>
    <name type="common">Rhizopus nigricans</name>
    <dbReference type="NCBI Taxonomy" id="4846"/>
    <lineage>
        <taxon>Eukaryota</taxon>
        <taxon>Fungi</taxon>
        <taxon>Fungi incertae sedis</taxon>
        <taxon>Mucoromycota</taxon>
        <taxon>Mucoromycotina</taxon>
        <taxon>Mucoromycetes</taxon>
        <taxon>Mucorales</taxon>
        <taxon>Mucorineae</taxon>
        <taxon>Rhizopodaceae</taxon>
        <taxon>Rhizopus</taxon>
    </lineage>
</organism>
<sequence>MPPNKKTKKERKVVEEPVEEVESEDEVMESEEQESEESGSSDEDLEMDEADIDDMSEDEDEDEDDEFEGLELEKTTKTPKKYSAEAFSDAMTKILASSLKGADVDQPILARSKNVERKIEDEKLDYKARKILSAQKKAEKERGRVIPDYTTFDYEKKLRKVATRGVVKLFNAIRTQQKVTEIAVYDAKSKSKVFSTADKAKDVSTMSKTNFLDLLKTGKK</sequence>
<evidence type="ECO:0000313" key="3">
    <source>
        <dbReference type="EMBL" id="RCH92316.1"/>
    </source>
</evidence>
<dbReference type="InterPro" id="IPR012459">
    <property type="entry name" value="Rrp15"/>
</dbReference>
<reference evidence="3 4" key="1">
    <citation type="journal article" date="2018" name="G3 (Bethesda)">
        <title>Phylogenetic and Phylogenomic Definition of Rhizopus Species.</title>
        <authorList>
            <person name="Gryganskyi A.P."/>
            <person name="Golan J."/>
            <person name="Dolatabadi S."/>
            <person name="Mondo S."/>
            <person name="Robb S."/>
            <person name="Idnurm A."/>
            <person name="Muszewska A."/>
            <person name="Steczkiewicz K."/>
            <person name="Masonjones S."/>
            <person name="Liao H.L."/>
            <person name="Gajdeczka M.T."/>
            <person name="Anike F."/>
            <person name="Vuek A."/>
            <person name="Anishchenko I.M."/>
            <person name="Voigt K."/>
            <person name="de Hoog G.S."/>
            <person name="Smith M.E."/>
            <person name="Heitman J."/>
            <person name="Vilgalys R."/>
            <person name="Stajich J.E."/>
        </authorList>
    </citation>
    <scope>NUCLEOTIDE SEQUENCE [LARGE SCALE GENOMIC DNA]</scope>
    <source>
        <strain evidence="3 4">LSU 92-RS-03</strain>
    </source>
</reference>
<dbReference type="Pfam" id="PF07890">
    <property type="entry name" value="Rrp15p"/>
    <property type="match status" value="1"/>
</dbReference>
<dbReference type="AlphaFoldDB" id="A0A367JQY6"/>
<evidence type="ECO:0008006" key="5">
    <source>
        <dbReference type="Google" id="ProtNLM"/>
    </source>
</evidence>
<feature type="region of interest" description="Disordered" evidence="2">
    <location>
        <begin position="1"/>
        <end position="83"/>
    </location>
</feature>
<comment type="similarity">
    <text evidence="1">Belongs to the RRP15 family.</text>
</comment>
<dbReference type="PANTHER" id="PTHR13245:SF14">
    <property type="entry name" value="RRP15-LIKE PROTEIN"/>
    <property type="match status" value="1"/>
</dbReference>
<dbReference type="GO" id="GO:0000470">
    <property type="term" value="P:maturation of LSU-rRNA"/>
    <property type="evidence" value="ECO:0007669"/>
    <property type="project" value="TreeGrafter"/>
</dbReference>
<evidence type="ECO:0000313" key="4">
    <source>
        <dbReference type="Proteomes" id="UP000253551"/>
    </source>
</evidence>
<dbReference type="Proteomes" id="UP000253551">
    <property type="component" value="Unassembled WGS sequence"/>
</dbReference>